<evidence type="ECO:0000256" key="12">
    <source>
        <dbReference type="ARBA" id="ARBA00023075"/>
    </source>
</evidence>
<evidence type="ECO:0000256" key="16">
    <source>
        <dbReference type="ARBA" id="ARBA00034078"/>
    </source>
</evidence>
<dbReference type="InterPro" id="IPR006963">
    <property type="entry name" value="Mopterin_OxRdtase_4Fe-4S_dom"/>
</dbReference>
<dbReference type="InterPro" id="IPR050123">
    <property type="entry name" value="Prok_molybdopt-oxidoreductase"/>
</dbReference>
<evidence type="ECO:0000256" key="2">
    <source>
        <dbReference type="ARBA" id="ARBA00005404"/>
    </source>
</evidence>
<evidence type="ECO:0000313" key="23">
    <source>
        <dbReference type="EMBL" id="WNC71237.1"/>
    </source>
</evidence>
<keyword evidence="12" id="KW-0830">Ubiquinone</keyword>
<accession>A0ABY9TR10</accession>
<dbReference type="NCBIfam" id="TIGR01973">
    <property type="entry name" value="NuoG"/>
    <property type="match status" value="1"/>
</dbReference>
<evidence type="ECO:0000313" key="24">
    <source>
        <dbReference type="Proteomes" id="UP001258994"/>
    </source>
</evidence>
<dbReference type="InterPro" id="IPR054351">
    <property type="entry name" value="NADH_UbQ_OxRdtase_ferredoxin"/>
</dbReference>
<dbReference type="Gene3D" id="3.40.50.740">
    <property type="match status" value="1"/>
</dbReference>
<gene>
    <name evidence="23" type="primary">nuoG</name>
    <name evidence="23" type="ORF">RGQ13_14035</name>
</gene>
<comment type="cofactor">
    <cofactor evidence="1">
        <name>[4Fe-4S] cluster</name>
        <dbReference type="ChEBI" id="CHEBI:49883"/>
    </cofactor>
</comment>
<evidence type="ECO:0000256" key="10">
    <source>
        <dbReference type="ARBA" id="ARBA00023014"/>
    </source>
</evidence>
<comment type="similarity">
    <text evidence="2 18">Belongs to the complex I 75 kDa subunit family.</text>
</comment>
<evidence type="ECO:0000256" key="11">
    <source>
        <dbReference type="ARBA" id="ARBA00023027"/>
    </source>
</evidence>
<dbReference type="PROSITE" id="PS51669">
    <property type="entry name" value="4FE4S_MOW_BIS_MGD"/>
    <property type="match status" value="1"/>
</dbReference>
<keyword evidence="5" id="KW-0001">2Fe-2S</keyword>
<evidence type="ECO:0000259" key="22">
    <source>
        <dbReference type="PROSITE" id="PS51839"/>
    </source>
</evidence>
<evidence type="ECO:0000256" key="5">
    <source>
        <dbReference type="ARBA" id="ARBA00022714"/>
    </source>
</evidence>
<dbReference type="InterPro" id="IPR000283">
    <property type="entry name" value="NADH_UbQ_OxRdtase_75kDa_su_CS"/>
</dbReference>
<dbReference type="Pfam" id="PF00384">
    <property type="entry name" value="Molybdopterin"/>
    <property type="match status" value="1"/>
</dbReference>
<feature type="domain" description="4Fe-4S His(Cys)3-ligated-type" evidence="22">
    <location>
        <begin position="87"/>
        <end position="126"/>
    </location>
</feature>
<dbReference type="SUPFAM" id="SSF54292">
    <property type="entry name" value="2Fe-2S ferredoxin-like"/>
    <property type="match status" value="1"/>
</dbReference>
<dbReference type="SMART" id="SM00926">
    <property type="entry name" value="Molybdop_Fe4S4"/>
    <property type="match status" value="1"/>
</dbReference>
<comment type="cofactor">
    <cofactor evidence="16">
        <name>[2Fe-2S] cluster</name>
        <dbReference type="ChEBI" id="CHEBI:190135"/>
    </cofactor>
</comment>
<evidence type="ECO:0000256" key="18">
    <source>
        <dbReference type="RuleBase" id="RU004523"/>
    </source>
</evidence>
<dbReference type="PROSITE" id="PS51839">
    <property type="entry name" value="4FE4S_HC3"/>
    <property type="match status" value="1"/>
</dbReference>
<dbReference type="InterPro" id="IPR010228">
    <property type="entry name" value="NADH_UbQ_OxRdtase_Gsu"/>
</dbReference>
<dbReference type="InterPro" id="IPR001041">
    <property type="entry name" value="2Fe-2S_ferredoxin-type"/>
</dbReference>
<evidence type="ECO:0000256" key="9">
    <source>
        <dbReference type="ARBA" id="ARBA00023004"/>
    </source>
</evidence>
<comment type="subunit">
    <text evidence="13">Composed of 13 different subunits. Subunits NuoCD, E, F, and G constitute the peripheral sector of the complex.</text>
</comment>
<dbReference type="Pfam" id="PF10588">
    <property type="entry name" value="NADH-G_4Fe-4S_3"/>
    <property type="match status" value="1"/>
</dbReference>
<evidence type="ECO:0000256" key="4">
    <source>
        <dbReference type="ARBA" id="ARBA00022485"/>
    </source>
</evidence>
<dbReference type="PANTHER" id="PTHR43105">
    <property type="entry name" value="RESPIRATORY NITRATE REDUCTASE"/>
    <property type="match status" value="1"/>
</dbReference>
<dbReference type="Pfam" id="PF13510">
    <property type="entry name" value="Fer2_4"/>
    <property type="match status" value="1"/>
</dbReference>
<dbReference type="InterPro" id="IPR036010">
    <property type="entry name" value="2Fe-2S_ferredoxin-like_sf"/>
</dbReference>
<evidence type="ECO:0000256" key="13">
    <source>
        <dbReference type="ARBA" id="ARBA00026021"/>
    </source>
</evidence>
<name>A0ABY9TR10_9GAMM</name>
<organism evidence="23 24">
    <name type="scientific">Thalassotalea psychrophila</name>
    <dbReference type="NCBI Taxonomy" id="3065647"/>
    <lineage>
        <taxon>Bacteria</taxon>
        <taxon>Pseudomonadati</taxon>
        <taxon>Pseudomonadota</taxon>
        <taxon>Gammaproteobacteria</taxon>
        <taxon>Alteromonadales</taxon>
        <taxon>Colwelliaceae</taxon>
        <taxon>Thalassotalea</taxon>
    </lineage>
</organism>
<evidence type="ECO:0000256" key="17">
    <source>
        <dbReference type="ARBA" id="ARBA00047712"/>
    </source>
</evidence>
<evidence type="ECO:0000259" key="20">
    <source>
        <dbReference type="PROSITE" id="PS51085"/>
    </source>
</evidence>
<evidence type="ECO:0000256" key="8">
    <source>
        <dbReference type="ARBA" id="ARBA00022967"/>
    </source>
</evidence>
<keyword evidence="7" id="KW-0479">Metal-binding</keyword>
<keyword evidence="6" id="KW-0874">Quinone</keyword>
<evidence type="ECO:0000256" key="7">
    <source>
        <dbReference type="ARBA" id="ARBA00022723"/>
    </source>
</evidence>
<dbReference type="SUPFAM" id="SSF53706">
    <property type="entry name" value="Formate dehydrogenase/DMSO reductase, domains 1-3"/>
    <property type="match status" value="1"/>
</dbReference>
<dbReference type="PANTHER" id="PTHR43105:SF10">
    <property type="entry name" value="NADH-QUINONE OXIDOREDUCTASE SUBUNIT G"/>
    <property type="match status" value="1"/>
</dbReference>
<proteinExistence type="inferred from homology"/>
<keyword evidence="8" id="KW-1278">Translocase</keyword>
<dbReference type="PROSITE" id="PS00641">
    <property type="entry name" value="COMPLEX1_75K_1"/>
    <property type="match status" value="1"/>
</dbReference>
<keyword evidence="4" id="KW-0004">4Fe-4S</keyword>
<feature type="compositionally biased region" description="Polar residues" evidence="19">
    <location>
        <begin position="815"/>
        <end position="826"/>
    </location>
</feature>
<evidence type="ECO:0000256" key="19">
    <source>
        <dbReference type="SAM" id="MobiDB-lite"/>
    </source>
</evidence>
<reference evidence="24" key="1">
    <citation type="submission" date="2023-09" db="EMBL/GenBank/DDBJ databases">
        <authorList>
            <person name="Li S."/>
            <person name="Li X."/>
            <person name="Zhang C."/>
            <person name="Zhao Z."/>
        </authorList>
    </citation>
    <scope>NUCLEOTIDE SEQUENCE [LARGE SCALE GENOMIC DNA]</scope>
    <source>
        <strain evidence="24">SQ149</strain>
    </source>
</reference>
<evidence type="ECO:0000256" key="3">
    <source>
        <dbReference type="ARBA" id="ARBA00019902"/>
    </source>
</evidence>
<feature type="region of interest" description="Disordered" evidence="19">
    <location>
        <begin position="806"/>
        <end position="826"/>
    </location>
</feature>
<keyword evidence="9" id="KW-0408">Iron</keyword>
<dbReference type="Pfam" id="PF04879">
    <property type="entry name" value="Molybdop_Fe4S4"/>
    <property type="match status" value="1"/>
</dbReference>
<keyword evidence="11" id="KW-0520">NAD</keyword>
<dbReference type="SMART" id="SM00929">
    <property type="entry name" value="NADH-G_4Fe-4S_3"/>
    <property type="match status" value="1"/>
</dbReference>
<dbReference type="InterPro" id="IPR006656">
    <property type="entry name" value="Mopterin_OxRdtase"/>
</dbReference>
<sequence length="978" mass="107259">MSDNSVTIYVDGVSYQVDAGDNLLAGVLSSKLDLPYFCWHPSMGSVGACRQCAVTVYNDETEQQGRLAMACMTPITDGMRIGLGDSYSSHFREQVISAMMTNHPHDCPVCAEGGECHLQDMTVMTGHNQREYVGDKRTFTNQNLGPHIGHEMNRCITCYRCVRFYKDYAGGKDFGVYGSRNKVYFGRQQDGVLESEFSGNLVEVCPTGVFTDKPFSAHYARKWDLQSAPSICKGCAVGCNISVGERYGCVRRVVNRYNDDVNGYFLCDKGRFGFGYVNSDDRITTAKGIKQEFPSKLSTKDVQLSLAKYKGQRFVAIGSERASLETNAALKHLFGEDNFCSGLTDKQTQLLNINKQMLNHVNMLSVKQIEQADCVLILGEDLTQTSPRIALALRQTVRNAGLEIADKLRIPRWQDEAVRTAAGKTLSPLFICDVTASKLDDVATAVNYSNPDDIATITQAINAKLCHHKPLFTSLTAKQNEFVEQAVAALSSAKRPLIISGHTLENVELAQQCLNLATGFAASAVNDTALVKTGVPNLSFVIMPSKANSIGLASLLNDASLTLEQLCQQASDNSIDGLVICENELSNLTTTQRQTLLTSVTTIIALDHNESVVTEHADVILPTATFSESQGLLVNYQGRAQCFYPAFAPKLPILPAWRVVTMLDAIIGDGQLVNTSENEQVKTINDFWQTLQRFEANFPDTSVFIAEQFLLKTARQTHRASGRTAMTANQNVHERKTTIDNNSPYKFSMEGSHPQSNQSASSNTSAANAMPYTWAPGWNSNQSISKYQQQVGSGLLNSSPVVQIYDPSESRESTPDTNVASENIKDQSVSKNNPINFIPAAHIFGNDYLGLKGIEFELLSPIPYVEINAALASQLGLGECSHVNLQLSDSNQICQLKIINEVAENCALVYLFGNDSKHIELNNSKLTAANTEQVAEFQQSLANKVSSAEANKQQLLVRLKQNDQFIPIRLMAGGLDDL</sequence>
<feature type="domain" description="4Fe-4S Mo/W bis-MGD-type" evidence="21">
    <location>
        <begin position="225"/>
        <end position="281"/>
    </location>
</feature>
<keyword evidence="10" id="KW-0411">Iron-sulfur</keyword>
<evidence type="ECO:0000259" key="21">
    <source>
        <dbReference type="PROSITE" id="PS51669"/>
    </source>
</evidence>
<dbReference type="CDD" id="cd00207">
    <property type="entry name" value="fer2"/>
    <property type="match status" value="1"/>
</dbReference>
<dbReference type="Gene3D" id="3.10.20.740">
    <property type="match status" value="1"/>
</dbReference>
<evidence type="ECO:0000256" key="15">
    <source>
        <dbReference type="ARBA" id="ARBA00032783"/>
    </source>
</evidence>
<dbReference type="InterPro" id="IPR019574">
    <property type="entry name" value="NADH_UbQ_OxRdtase_Gsu_4Fe4S-bd"/>
</dbReference>
<feature type="compositionally biased region" description="Low complexity" evidence="19">
    <location>
        <begin position="755"/>
        <end position="765"/>
    </location>
</feature>
<protein>
    <recommendedName>
        <fullName evidence="3">NADH-quinone oxidoreductase subunit G</fullName>
    </recommendedName>
    <alternativeName>
        <fullName evidence="14">NADH dehydrogenase I subunit G</fullName>
    </alternativeName>
    <alternativeName>
        <fullName evidence="15">NDH-1 subunit G</fullName>
    </alternativeName>
</protein>
<comment type="catalytic activity">
    <reaction evidence="17">
        <text>a quinone + NADH + 5 H(+)(in) = a quinol + NAD(+) + 4 H(+)(out)</text>
        <dbReference type="Rhea" id="RHEA:57888"/>
        <dbReference type="ChEBI" id="CHEBI:15378"/>
        <dbReference type="ChEBI" id="CHEBI:24646"/>
        <dbReference type="ChEBI" id="CHEBI:57540"/>
        <dbReference type="ChEBI" id="CHEBI:57945"/>
        <dbReference type="ChEBI" id="CHEBI:132124"/>
    </reaction>
</comment>
<dbReference type="SUPFAM" id="SSF54862">
    <property type="entry name" value="4Fe-4S ferredoxins"/>
    <property type="match status" value="1"/>
</dbReference>
<keyword evidence="24" id="KW-1185">Reference proteome</keyword>
<dbReference type="RefSeq" id="WP_348390372.1">
    <property type="nucleotide sequence ID" value="NZ_CP134145.1"/>
</dbReference>
<dbReference type="Proteomes" id="UP001258994">
    <property type="component" value="Chromosome"/>
</dbReference>
<evidence type="ECO:0000256" key="6">
    <source>
        <dbReference type="ARBA" id="ARBA00022719"/>
    </source>
</evidence>
<dbReference type="Gene3D" id="3.30.200.210">
    <property type="match status" value="1"/>
</dbReference>
<feature type="region of interest" description="Disordered" evidence="19">
    <location>
        <begin position="740"/>
        <end position="765"/>
    </location>
</feature>
<dbReference type="PROSITE" id="PS00643">
    <property type="entry name" value="COMPLEX1_75K_3"/>
    <property type="match status" value="1"/>
</dbReference>
<evidence type="ECO:0000256" key="14">
    <source>
        <dbReference type="ARBA" id="ARBA00031577"/>
    </source>
</evidence>
<evidence type="ECO:0000256" key="1">
    <source>
        <dbReference type="ARBA" id="ARBA00001966"/>
    </source>
</evidence>
<dbReference type="Pfam" id="PF22117">
    <property type="entry name" value="Fer4_Nqo3"/>
    <property type="match status" value="1"/>
</dbReference>
<dbReference type="EMBL" id="CP134145">
    <property type="protein sequence ID" value="WNC71237.1"/>
    <property type="molecule type" value="Genomic_DNA"/>
</dbReference>
<feature type="domain" description="2Fe-2S ferredoxin-type" evidence="20">
    <location>
        <begin position="4"/>
        <end position="87"/>
    </location>
</feature>
<dbReference type="PROSITE" id="PS51085">
    <property type="entry name" value="2FE2S_FER_2"/>
    <property type="match status" value="1"/>
</dbReference>